<keyword evidence="6" id="KW-1185">Reference proteome</keyword>
<feature type="domain" description="Exostosin GT47" evidence="4">
    <location>
        <begin position="610"/>
        <end position="679"/>
    </location>
</feature>
<dbReference type="Pfam" id="PF03016">
    <property type="entry name" value="Exostosin_GT47"/>
    <property type="match status" value="1"/>
</dbReference>
<feature type="compositionally biased region" description="Low complexity" evidence="2">
    <location>
        <begin position="65"/>
        <end position="74"/>
    </location>
</feature>
<dbReference type="Gene3D" id="3.80.10.10">
    <property type="entry name" value="Ribonuclease Inhibitor"/>
    <property type="match status" value="1"/>
</dbReference>
<evidence type="ECO:0000313" key="5">
    <source>
        <dbReference type="EMBL" id="KAJ8605951.1"/>
    </source>
</evidence>
<dbReference type="PANTHER" id="PTHR11062:SF73">
    <property type="entry name" value="EXOSTOSIN-LIKE 3"/>
    <property type="match status" value="1"/>
</dbReference>
<feature type="compositionally biased region" description="Acidic residues" evidence="2">
    <location>
        <begin position="216"/>
        <end position="225"/>
    </location>
</feature>
<accession>A0AAD7UGZ8</accession>
<feature type="region of interest" description="Disordered" evidence="2">
    <location>
        <begin position="16"/>
        <end position="86"/>
    </location>
</feature>
<evidence type="ECO:0000256" key="3">
    <source>
        <dbReference type="SAM" id="Phobius"/>
    </source>
</evidence>
<comment type="caution">
    <text evidence="5">The sequence shown here is derived from an EMBL/GenBank/DDBJ whole genome shotgun (WGS) entry which is preliminary data.</text>
</comment>
<keyword evidence="3" id="KW-0472">Membrane</keyword>
<gene>
    <name evidence="5" type="ORF">CTAYLR_010799</name>
</gene>
<reference evidence="5" key="1">
    <citation type="submission" date="2023-01" db="EMBL/GenBank/DDBJ databases">
        <title>Metagenome sequencing of chrysophaentin producing Chrysophaeum taylorii.</title>
        <authorList>
            <person name="Davison J."/>
            <person name="Bewley C."/>
        </authorList>
    </citation>
    <scope>NUCLEOTIDE SEQUENCE</scope>
    <source>
        <strain evidence="5">NIES-1699</strain>
    </source>
</reference>
<dbReference type="Pfam" id="PF13516">
    <property type="entry name" value="LRR_6"/>
    <property type="match status" value="2"/>
</dbReference>
<evidence type="ECO:0000256" key="1">
    <source>
        <dbReference type="ARBA" id="ARBA00010271"/>
    </source>
</evidence>
<dbReference type="InterPro" id="IPR032675">
    <property type="entry name" value="LRR_dom_sf"/>
</dbReference>
<dbReference type="SMART" id="SM00368">
    <property type="entry name" value="LRR_RI"/>
    <property type="match status" value="3"/>
</dbReference>
<sequence length="864" mass="97673">MLVLPFIREAAKDVKVVPRRPPRVEPPVRIEPPPPSTTKAPSSTVIDSSDDDDSSEFSRHDDNESSSSQVSSSTESDESSEETTRAPTFVEQFEAWRARKREQRRHPTLVYFEKLVEREQIREDERVEEARLASLAHQEATAKRRAKVGRAIAFRDEVARRCARQRVDADARRRREAFAAEHRMRLAAQWDLQRAREQHVGVAEVRTEEEKSDAATPDEDEDDGVDTTQSVLRVMRSAGVVGGVNAPLAPALPEPRETNDALTLRLGEKKKRSVFAVEIRRFRNVERLAGENLGIVGARGLARELVGGACPMLAALDLGWNHIQLSGLAALAQAFRKKTPPKLRELDLRANHLPASAVDILVDALKEGGLHLTRLDLRTNQLGDPGAFRVASHVLAGDLPGLTRLVLQHNKIQTQDAIITDTYWGLPAFYLRNHLVGREKWDLRGVALHAFEKFATLPERRWDSPYLFFFKPTFCGWGYECPPLVENLVRNRTDIIWVGHDLTGMKLDVPGHALPGITIPGELASTIYHAWRYRGRRRYPHAHYLTFQGKCPSKLHAREWYMPYSLRGEMNRLFNVVDHQNYGNVPRPGRPGGINFTCIEKQRGRFSSDEIVQSYDALLDTVFALIPRGDERWSFRFLEAVGAGAIPVIVSDGLTLPFENVIDWEDIVVRIPEDLVVRMDTYADLLPLLPQNQSEIERRHRRLVRVNDGWLKDGDVIKDTFRLSIKTYLDTKQRLNFDQIDYDTYVPPVHAVPKSLVFTQPPHHAADGSKVQLKETAPPQLKIVVEPPPPESPWAWILEVETAIWHVVFATLGVLAVAVHLVRRRATMIEAVAVRTPAANLPPKSQKTFKKPTLENNQPTSEAL</sequence>
<feature type="region of interest" description="Disordered" evidence="2">
    <location>
        <begin position="201"/>
        <end position="226"/>
    </location>
</feature>
<feature type="compositionally biased region" description="Low complexity" evidence="2">
    <location>
        <begin position="37"/>
        <end position="47"/>
    </location>
</feature>
<feature type="compositionally biased region" description="Polar residues" evidence="2">
    <location>
        <begin position="854"/>
        <end position="864"/>
    </location>
</feature>
<dbReference type="InterPro" id="IPR004263">
    <property type="entry name" value="Exostosin"/>
</dbReference>
<organism evidence="5 6">
    <name type="scientific">Chrysophaeum taylorii</name>
    <dbReference type="NCBI Taxonomy" id="2483200"/>
    <lineage>
        <taxon>Eukaryota</taxon>
        <taxon>Sar</taxon>
        <taxon>Stramenopiles</taxon>
        <taxon>Ochrophyta</taxon>
        <taxon>Pelagophyceae</taxon>
        <taxon>Pelagomonadales</taxon>
        <taxon>Pelagomonadaceae</taxon>
        <taxon>Chrysophaeum</taxon>
    </lineage>
</organism>
<dbReference type="InterPro" id="IPR040911">
    <property type="entry name" value="Exostosin_GT47"/>
</dbReference>
<evidence type="ECO:0000313" key="6">
    <source>
        <dbReference type="Proteomes" id="UP001230188"/>
    </source>
</evidence>
<feature type="region of interest" description="Disordered" evidence="2">
    <location>
        <begin position="840"/>
        <end position="864"/>
    </location>
</feature>
<keyword evidence="3" id="KW-1133">Transmembrane helix</keyword>
<dbReference type="PANTHER" id="PTHR11062">
    <property type="entry name" value="EXOSTOSIN HEPARAN SULFATE GLYCOSYLTRANSFERASE -RELATED"/>
    <property type="match status" value="1"/>
</dbReference>
<dbReference type="SUPFAM" id="SSF52047">
    <property type="entry name" value="RNI-like"/>
    <property type="match status" value="1"/>
</dbReference>
<feature type="compositionally biased region" description="Basic and acidic residues" evidence="2">
    <location>
        <begin position="16"/>
        <end position="28"/>
    </location>
</feature>
<evidence type="ECO:0000259" key="4">
    <source>
        <dbReference type="Pfam" id="PF03016"/>
    </source>
</evidence>
<comment type="similarity">
    <text evidence="1">Belongs to the glycosyltransferase 47 family.</text>
</comment>
<protein>
    <recommendedName>
        <fullName evidence="4">Exostosin GT47 domain-containing protein</fullName>
    </recommendedName>
</protein>
<feature type="compositionally biased region" description="Basic and acidic residues" evidence="2">
    <location>
        <begin position="201"/>
        <end position="213"/>
    </location>
</feature>
<keyword evidence="3" id="KW-0812">Transmembrane</keyword>
<dbReference type="EMBL" id="JAQMWT010000306">
    <property type="protein sequence ID" value="KAJ8605951.1"/>
    <property type="molecule type" value="Genomic_DNA"/>
</dbReference>
<dbReference type="InterPro" id="IPR001611">
    <property type="entry name" value="Leu-rich_rpt"/>
</dbReference>
<feature type="transmembrane region" description="Helical" evidence="3">
    <location>
        <begin position="803"/>
        <end position="822"/>
    </location>
</feature>
<proteinExistence type="inferred from homology"/>
<dbReference type="Proteomes" id="UP001230188">
    <property type="component" value="Unassembled WGS sequence"/>
</dbReference>
<dbReference type="GO" id="GO:0016757">
    <property type="term" value="F:glycosyltransferase activity"/>
    <property type="evidence" value="ECO:0007669"/>
    <property type="project" value="InterPro"/>
</dbReference>
<name>A0AAD7UGZ8_9STRA</name>
<dbReference type="AlphaFoldDB" id="A0AAD7UGZ8"/>
<evidence type="ECO:0000256" key="2">
    <source>
        <dbReference type="SAM" id="MobiDB-lite"/>
    </source>
</evidence>